<protein>
    <recommendedName>
        <fullName evidence="6">AAA+ ATPase domain-containing protein</fullName>
    </recommendedName>
</protein>
<feature type="compositionally biased region" description="Basic and acidic residues" evidence="5">
    <location>
        <begin position="204"/>
        <end position="283"/>
    </location>
</feature>
<reference evidence="7 8" key="1">
    <citation type="submission" date="2015-10" db="EMBL/GenBank/DDBJ databases">
        <title>Butyribacter intestini gen. nov., sp. nov., a butyric acid-producing bacterium of the family Lachnospiraceae isolated from the human faeces.</title>
        <authorList>
            <person name="Zou Y."/>
            <person name="Xue W."/>
            <person name="Luo G."/>
            <person name="Lv M."/>
        </authorList>
    </citation>
    <scope>NUCLEOTIDE SEQUENCE [LARGE SCALE GENOMIC DNA]</scope>
    <source>
        <strain evidence="7 8">TF01-11</strain>
    </source>
</reference>
<feature type="domain" description="AAA+ ATPase" evidence="6">
    <location>
        <begin position="406"/>
        <end position="579"/>
    </location>
</feature>
<proteinExistence type="inferred from homology"/>
<dbReference type="GO" id="GO:0005524">
    <property type="term" value="F:ATP binding"/>
    <property type="evidence" value="ECO:0007669"/>
    <property type="project" value="UniProtKB-KW"/>
</dbReference>
<dbReference type="InterPro" id="IPR041627">
    <property type="entry name" value="AAA_lid_6"/>
</dbReference>
<feature type="coiled-coil region" evidence="4">
    <location>
        <begin position="320"/>
        <end position="376"/>
    </location>
</feature>
<gene>
    <name evidence="7" type="ORF">APZ18_08425</name>
</gene>
<dbReference type="GO" id="GO:0016887">
    <property type="term" value="F:ATP hydrolysis activity"/>
    <property type="evidence" value="ECO:0007669"/>
    <property type="project" value="InterPro"/>
</dbReference>
<evidence type="ECO:0000256" key="5">
    <source>
        <dbReference type="SAM" id="MobiDB-lite"/>
    </source>
</evidence>
<evidence type="ECO:0000256" key="4">
    <source>
        <dbReference type="SAM" id="Coils"/>
    </source>
</evidence>
<feature type="region of interest" description="Disordered" evidence="5">
    <location>
        <begin position="204"/>
        <end position="309"/>
    </location>
</feature>
<dbReference type="Gene3D" id="1.10.8.60">
    <property type="match status" value="1"/>
</dbReference>
<evidence type="ECO:0000256" key="3">
    <source>
        <dbReference type="ARBA" id="ARBA00022840"/>
    </source>
</evidence>
<dbReference type="FunFam" id="3.40.50.300:FF:000216">
    <property type="entry name" value="Type VII secretion ATPase EccA"/>
    <property type="match status" value="1"/>
</dbReference>
<name>A0AAW3JPG5_9FIRM</name>
<dbReference type="Pfam" id="PF00004">
    <property type="entry name" value="AAA"/>
    <property type="match status" value="1"/>
</dbReference>
<dbReference type="PANTHER" id="PTHR43392:SF2">
    <property type="entry name" value="AAA-TYPE ATPASE FAMILY PROTEIN _ ANKYRIN REPEAT FAMILY PROTEIN"/>
    <property type="match status" value="1"/>
</dbReference>
<dbReference type="EMBL" id="LLKB01000005">
    <property type="protein sequence ID" value="KQC84743.1"/>
    <property type="molecule type" value="Genomic_DNA"/>
</dbReference>
<dbReference type="InterPro" id="IPR000641">
    <property type="entry name" value="CbxX/CfxQ"/>
</dbReference>
<dbReference type="InterPro" id="IPR003959">
    <property type="entry name" value="ATPase_AAA_core"/>
</dbReference>
<comment type="caution">
    <text evidence="7">The sequence shown here is derived from an EMBL/GenBank/DDBJ whole genome shotgun (WGS) entry which is preliminary data.</text>
</comment>
<dbReference type="InterPro" id="IPR027417">
    <property type="entry name" value="P-loop_NTPase"/>
</dbReference>
<evidence type="ECO:0000313" key="7">
    <source>
        <dbReference type="EMBL" id="KQC84743.1"/>
    </source>
</evidence>
<evidence type="ECO:0000259" key="6">
    <source>
        <dbReference type="SMART" id="SM00382"/>
    </source>
</evidence>
<dbReference type="Gene3D" id="3.40.50.300">
    <property type="entry name" value="P-loop containing nucleotide triphosphate hydrolases"/>
    <property type="match status" value="1"/>
</dbReference>
<dbReference type="SMART" id="SM00382">
    <property type="entry name" value="AAA"/>
    <property type="match status" value="1"/>
</dbReference>
<dbReference type="InterPro" id="IPR050773">
    <property type="entry name" value="CbxX/CfxQ_RuBisCO_ESX"/>
</dbReference>
<keyword evidence="3" id="KW-0067">ATP-binding</keyword>
<evidence type="ECO:0000256" key="2">
    <source>
        <dbReference type="ARBA" id="ARBA00022741"/>
    </source>
</evidence>
<evidence type="ECO:0000256" key="1">
    <source>
        <dbReference type="ARBA" id="ARBA00010378"/>
    </source>
</evidence>
<dbReference type="SUPFAM" id="SSF52540">
    <property type="entry name" value="P-loop containing nucleoside triphosphate hydrolases"/>
    <property type="match status" value="1"/>
</dbReference>
<dbReference type="Pfam" id="PF17866">
    <property type="entry name" value="AAA_lid_6"/>
    <property type="match status" value="1"/>
</dbReference>
<dbReference type="AlphaFoldDB" id="A0AAW3JPG5"/>
<comment type="similarity">
    <text evidence="1">Belongs to the CbxX/CfxQ family.</text>
</comment>
<keyword evidence="2" id="KW-0547">Nucleotide-binding</keyword>
<sequence length="630" mass="73342">MTKEQYTPEKLFELGKNNYEKLVSYCEILEVNGFWDQARQVMKKTSMQVLDLYVQSVLINFVVKCTDTVEGQQREFIRLVTKTNPLGIPENGNIEQKTITESRQYYELPPVLLQLCGLYDKERKEIMTEYFLDSFLNILLCMAYMNDGKDHEINEFIQKYYDKISNFIVNRDRSIHSEYIVRKLTSGVIRCDVEWVRKKQTEIEEKERKRKEAEKKRQAQRKKEAEKKREAAGKREIEKKKAQEEKNKKKDSSVVKKEDEAEPQKENKKKTDIKKLSLNELKKNVKKSNGSKNEIMTNEPESDNAKRGILTNNGDILTDIEAEKLKIMKQQEEQRLAREEFMKVKQRILERERIQKEEQEKRIKALVDELNDMVGLSEVKEEIRSLVNLIKIRKLREEMNMPVMDMSYHMVFTGGPGTGKTTVARLVGKIYKELGILSDGKMIETDRSGLVAGYVGQTAMKVHDVVKEAMGGILFIDEAYSLVNPDMPNDFGTEAVDALVKLMEDNRDDLVIIVAGYTDEMENFLKSNTGLISRFNKFINFPDYTKEELVSILAVMAEKAGLKIDDAAKQKVLELLRKKRKEQWKDFGNARGMRNMFEKFVVNQANRLVKLENPTRDDLMTIKEDDVFDR</sequence>
<dbReference type="PANTHER" id="PTHR43392">
    <property type="entry name" value="AAA-TYPE ATPASE FAMILY PROTEIN / ANKYRIN REPEAT FAMILY PROTEIN"/>
    <property type="match status" value="1"/>
</dbReference>
<dbReference type="Proteomes" id="UP000050833">
    <property type="component" value="Unassembled WGS sequence"/>
</dbReference>
<dbReference type="PRINTS" id="PR00819">
    <property type="entry name" value="CBXCFQXSUPER"/>
</dbReference>
<dbReference type="RefSeq" id="WP_055943776.1">
    <property type="nucleotide sequence ID" value="NZ_JAQDCV010000002.1"/>
</dbReference>
<accession>A0AAW3JPG5</accession>
<dbReference type="InterPro" id="IPR003593">
    <property type="entry name" value="AAA+_ATPase"/>
</dbReference>
<keyword evidence="8" id="KW-1185">Reference proteome</keyword>
<keyword evidence="4" id="KW-0175">Coiled coil</keyword>
<evidence type="ECO:0000313" key="8">
    <source>
        <dbReference type="Proteomes" id="UP000050833"/>
    </source>
</evidence>
<organism evidence="7 8">
    <name type="scientific">Butyribacter intestini</name>
    <dbReference type="NCBI Taxonomy" id="1703332"/>
    <lineage>
        <taxon>Bacteria</taxon>
        <taxon>Bacillati</taxon>
        <taxon>Bacillota</taxon>
        <taxon>Clostridia</taxon>
        <taxon>Lachnospirales</taxon>
        <taxon>Lachnospiraceae</taxon>
        <taxon>Butyribacter</taxon>
    </lineage>
</organism>